<dbReference type="PANTHER" id="PTHR40942">
    <property type="match status" value="1"/>
</dbReference>
<dbReference type="EMBL" id="FOYU01000003">
    <property type="protein sequence ID" value="SFR54205.1"/>
    <property type="molecule type" value="Genomic_DNA"/>
</dbReference>
<keyword evidence="7" id="KW-0732">Signal</keyword>
<dbReference type="PANTHER" id="PTHR40942:SF2">
    <property type="entry name" value="CYTOCHROME-RELATED"/>
    <property type="match status" value="1"/>
</dbReference>
<dbReference type="GO" id="GO:0005506">
    <property type="term" value="F:iron ion binding"/>
    <property type="evidence" value="ECO:0007669"/>
    <property type="project" value="InterPro"/>
</dbReference>
<reference evidence="10" key="1">
    <citation type="submission" date="2016-10" db="EMBL/GenBank/DDBJ databases">
        <authorList>
            <person name="Varghese N."/>
            <person name="Submissions S."/>
        </authorList>
    </citation>
    <scope>NUCLEOTIDE SEQUENCE [LARGE SCALE GENOMIC DNA]</scope>
    <source>
        <strain evidence="10">CGMCC 1.7285</strain>
    </source>
</reference>
<dbReference type="PROSITE" id="PS51007">
    <property type="entry name" value="CYTC"/>
    <property type="match status" value="1"/>
</dbReference>
<dbReference type="GO" id="GO:0020037">
    <property type="term" value="F:heme binding"/>
    <property type="evidence" value="ECO:0007669"/>
    <property type="project" value="InterPro"/>
</dbReference>
<evidence type="ECO:0000313" key="9">
    <source>
        <dbReference type="EMBL" id="SFR54205.1"/>
    </source>
</evidence>
<feature type="domain" description="Cytochrome c" evidence="8">
    <location>
        <begin position="62"/>
        <end position="142"/>
    </location>
</feature>
<protein>
    <submittedName>
        <fullName evidence="9">Cytochrome c5</fullName>
    </submittedName>
</protein>
<dbReference type="Pfam" id="PF13442">
    <property type="entry name" value="Cytochrome_CBB3"/>
    <property type="match status" value="1"/>
</dbReference>
<keyword evidence="10" id="KW-1185">Reference proteome</keyword>
<keyword evidence="4" id="KW-0249">Electron transport</keyword>
<keyword evidence="5 6" id="KW-0408">Iron</keyword>
<evidence type="ECO:0000259" key="8">
    <source>
        <dbReference type="PROSITE" id="PS51007"/>
    </source>
</evidence>
<dbReference type="PRINTS" id="PR00607">
    <property type="entry name" value="CYTCHROMECIE"/>
</dbReference>
<feature type="signal peptide" evidence="7">
    <location>
        <begin position="1"/>
        <end position="26"/>
    </location>
</feature>
<dbReference type="SUPFAM" id="SSF46626">
    <property type="entry name" value="Cytochrome c"/>
    <property type="match status" value="1"/>
</dbReference>
<evidence type="ECO:0000256" key="1">
    <source>
        <dbReference type="ARBA" id="ARBA00022448"/>
    </source>
</evidence>
<sequence length="142" mass="14719">MNVLKVVKSSRIWVAALALSVGSASATMLPQQSNDEIKERIAPIAQVRVAGANAAASGGGAASARSGDAVYNKFCTACHTSGVLGAPKINDAADWEPRLAQGMDTVLKHAVEGFNAMPPKGTCNDCSEEEIQAAIDYMIADI</sequence>
<dbReference type="InterPro" id="IPR009056">
    <property type="entry name" value="Cyt_c-like_dom"/>
</dbReference>
<organism evidence="9 10">
    <name type="scientific">Pseudidiomarina maritima</name>
    <dbReference type="NCBI Taxonomy" id="519453"/>
    <lineage>
        <taxon>Bacteria</taxon>
        <taxon>Pseudomonadati</taxon>
        <taxon>Pseudomonadota</taxon>
        <taxon>Gammaproteobacteria</taxon>
        <taxon>Alteromonadales</taxon>
        <taxon>Idiomarinaceae</taxon>
        <taxon>Pseudidiomarina</taxon>
    </lineage>
</organism>
<evidence type="ECO:0000256" key="2">
    <source>
        <dbReference type="ARBA" id="ARBA00022617"/>
    </source>
</evidence>
<gene>
    <name evidence="9" type="ORF">SAMN04488070_1823</name>
</gene>
<dbReference type="AlphaFoldDB" id="A0A1I6HIA6"/>
<evidence type="ECO:0000256" key="4">
    <source>
        <dbReference type="ARBA" id="ARBA00022982"/>
    </source>
</evidence>
<dbReference type="Gene3D" id="1.10.760.10">
    <property type="entry name" value="Cytochrome c-like domain"/>
    <property type="match status" value="1"/>
</dbReference>
<evidence type="ECO:0000256" key="6">
    <source>
        <dbReference type="PROSITE-ProRule" id="PRU00433"/>
    </source>
</evidence>
<accession>A0A1I6HIA6</accession>
<keyword evidence="1" id="KW-0813">Transport</keyword>
<dbReference type="Proteomes" id="UP000199424">
    <property type="component" value="Unassembled WGS sequence"/>
</dbReference>
<evidence type="ECO:0000256" key="5">
    <source>
        <dbReference type="ARBA" id="ARBA00023004"/>
    </source>
</evidence>
<keyword evidence="2 6" id="KW-0349">Heme</keyword>
<name>A0A1I6HIA6_9GAMM</name>
<keyword evidence="3 6" id="KW-0479">Metal-binding</keyword>
<evidence type="ECO:0000256" key="7">
    <source>
        <dbReference type="SAM" id="SignalP"/>
    </source>
</evidence>
<proteinExistence type="predicted"/>
<dbReference type="GO" id="GO:0009055">
    <property type="term" value="F:electron transfer activity"/>
    <property type="evidence" value="ECO:0007669"/>
    <property type="project" value="InterPro"/>
</dbReference>
<evidence type="ECO:0000256" key="3">
    <source>
        <dbReference type="ARBA" id="ARBA00022723"/>
    </source>
</evidence>
<evidence type="ECO:0000313" key="10">
    <source>
        <dbReference type="Proteomes" id="UP000199424"/>
    </source>
</evidence>
<dbReference type="InterPro" id="IPR002323">
    <property type="entry name" value="Cyt_CIE"/>
</dbReference>
<feature type="chain" id="PRO_5011728335" evidence="7">
    <location>
        <begin position="27"/>
        <end position="142"/>
    </location>
</feature>
<dbReference type="InterPro" id="IPR036909">
    <property type="entry name" value="Cyt_c-like_dom_sf"/>
</dbReference>